<evidence type="ECO:0000256" key="2">
    <source>
        <dbReference type="ARBA" id="ARBA00013163"/>
    </source>
</evidence>
<gene>
    <name evidence="16" type="ORF">HY912_21625</name>
</gene>
<dbReference type="InterPro" id="IPR012947">
    <property type="entry name" value="tRNA_SAD"/>
</dbReference>
<evidence type="ECO:0000256" key="12">
    <source>
        <dbReference type="ARBA" id="ARBA00031900"/>
    </source>
</evidence>
<name>A0A9D6Z5H2_9BACT</name>
<comment type="catalytic activity">
    <reaction evidence="13">
        <text>tRNA(Thr) + L-threonine + ATP = L-threonyl-tRNA(Thr) + AMP + diphosphate + H(+)</text>
        <dbReference type="Rhea" id="RHEA:24624"/>
        <dbReference type="Rhea" id="RHEA-COMP:9670"/>
        <dbReference type="Rhea" id="RHEA-COMP:9704"/>
        <dbReference type="ChEBI" id="CHEBI:15378"/>
        <dbReference type="ChEBI" id="CHEBI:30616"/>
        <dbReference type="ChEBI" id="CHEBI:33019"/>
        <dbReference type="ChEBI" id="CHEBI:57926"/>
        <dbReference type="ChEBI" id="CHEBI:78442"/>
        <dbReference type="ChEBI" id="CHEBI:78534"/>
        <dbReference type="ChEBI" id="CHEBI:456215"/>
        <dbReference type="EC" id="6.1.1.3"/>
    </reaction>
</comment>
<dbReference type="InterPro" id="IPR012675">
    <property type="entry name" value="Beta-grasp_dom_sf"/>
</dbReference>
<dbReference type="GO" id="GO:0000049">
    <property type="term" value="F:tRNA binding"/>
    <property type="evidence" value="ECO:0007669"/>
    <property type="project" value="UniProtKB-KW"/>
</dbReference>
<accession>A0A9D6Z5H2</accession>
<keyword evidence="7" id="KW-0862">Zinc</keyword>
<keyword evidence="6" id="KW-0547">Nucleotide-binding</keyword>
<dbReference type="SUPFAM" id="SSF55681">
    <property type="entry name" value="Class II aaRS and biotin synthetases"/>
    <property type="match status" value="1"/>
</dbReference>
<feature type="domain" description="Aminoacyl-transfer RNA synthetases class-II family profile" evidence="14">
    <location>
        <begin position="243"/>
        <end position="360"/>
    </location>
</feature>
<keyword evidence="11" id="KW-0030">Aminoacyl-tRNA synthetase</keyword>
<feature type="domain" description="TGS" evidence="15">
    <location>
        <begin position="1"/>
        <end position="63"/>
    </location>
</feature>
<dbReference type="AlphaFoldDB" id="A0A9D6Z5H2"/>
<evidence type="ECO:0000256" key="1">
    <source>
        <dbReference type="ARBA" id="ARBA00008226"/>
    </source>
</evidence>
<dbReference type="GO" id="GO:0046872">
    <property type="term" value="F:metal ion binding"/>
    <property type="evidence" value="ECO:0007669"/>
    <property type="project" value="UniProtKB-KW"/>
</dbReference>
<dbReference type="GO" id="GO:0005524">
    <property type="term" value="F:ATP binding"/>
    <property type="evidence" value="ECO:0007669"/>
    <property type="project" value="UniProtKB-KW"/>
</dbReference>
<evidence type="ECO:0000259" key="14">
    <source>
        <dbReference type="PROSITE" id="PS50862"/>
    </source>
</evidence>
<evidence type="ECO:0000256" key="3">
    <source>
        <dbReference type="ARBA" id="ARBA00022555"/>
    </source>
</evidence>
<evidence type="ECO:0000256" key="4">
    <source>
        <dbReference type="ARBA" id="ARBA00022598"/>
    </source>
</evidence>
<sequence>MKPSVEIQIQGQNKSFAAGITPGEILKGLDVDNSRDTVAADFDGMAVDLSSPLTESGRLEFISRKTPRGLEILRHSTSHVMAQAVKELFPDAKVTIGPAIEDGFYYDFDTSRPFTPEDLEKIETRMHEIVKSRLVFRRMMLSKEDAVRFFAEKGETYKVELIQAIDSSDVSLYSQGEFTDLCRGPHIPDSGHIGAFKLMKVAGAYWRGDERNPMLQRIYGTAFPSKDELKSYLHLIEEAKKRDHRKIGRELDLFSIVDDAGPGLVIWHPKGAMLRYLIEEFERTEHLKRGYQMVVGPQILKRELWEKSGHFDNYRDNMYFTRVDEIDYGIKPMNCLSHMLIYKSKIRSYRDLPLRYFELG</sequence>
<evidence type="ECO:0000259" key="15">
    <source>
        <dbReference type="PROSITE" id="PS51880"/>
    </source>
</evidence>
<keyword evidence="8" id="KW-0067">ATP-binding</keyword>
<dbReference type="GO" id="GO:0005829">
    <property type="term" value="C:cytosol"/>
    <property type="evidence" value="ECO:0007669"/>
    <property type="project" value="TreeGrafter"/>
</dbReference>
<evidence type="ECO:0000313" key="16">
    <source>
        <dbReference type="EMBL" id="MBI5252104.1"/>
    </source>
</evidence>
<dbReference type="InterPro" id="IPR004095">
    <property type="entry name" value="TGS"/>
</dbReference>
<dbReference type="SUPFAM" id="SSF81271">
    <property type="entry name" value="TGS-like"/>
    <property type="match status" value="1"/>
</dbReference>
<dbReference type="GO" id="GO:0006435">
    <property type="term" value="P:threonyl-tRNA aminoacylation"/>
    <property type="evidence" value="ECO:0007669"/>
    <property type="project" value="TreeGrafter"/>
</dbReference>
<dbReference type="GO" id="GO:0004829">
    <property type="term" value="F:threonine-tRNA ligase activity"/>
    <property type="evidence" value="ECO:0007669"/>
    <property type="project" value="UniProtKB-EC"/>
</dbReference>
<dbReference type="EMBL" id="JACRDE010000567">
    <property type="protein sequence ID" value="MBI5252104.1"/>
    <property type="molecule type" value="Genomic_DNA"/>
</dbReference>
<dbReference type="SMART" id="SM00863">
    <property type="entry name" value="tRNA_SAD"/>
    <property type="match status" value="1"/>
</dbReference>
<dbReference type="SUPFAM" id="SSF55186">
    <property type="entry name" value="ThrRS/AlaRS common domain"/>
    <property type="match status" value="1"/>
</dbReference>
<proteinExistence type="inferred from homology"/>
<evidence type="ECO:0000256" key="9">
    <source>
        <dbReference type="ARBA" id="ARBA00022884"/>
    </source>
</evidence>
<evidence type="ECO:0000256" key="10">
    <source>
        <dbReference type="ARBA" id="ARBA00022917"/>
    </source>
</evidence>
<dbReference type="FunFam" id="3.30.54.20:FF:000002">
    <property type="entry name" value="Threonine--tRNA ligase"/>
    <property type="match status" value="1"/>
</dbReference>
<dbReference type="Gene3D" id="3.30.54.20">
    <property type="match status" value="1"/>
</dbReference>
<reference evidence="16" key="1">
    <citation type="submission" date="2020-07" db="EMBL/GenBank/DDBJ databases">
        <title>Huge and variable diversity of episymbiotic CPR bacteria and DPANN archaea in groundwater ecosystems.</title>
        <authorList>
            <person name="He C.Y."/>
            <person name="Keren R."/>
            <person name="Whittaker M."/>
            <person name="Farag I.F."/>
            <person name="Doudna J."/>
            <person name="Cate J.H.D."/>
            <person name="Banfield J.F."/>
        </authorList>
    </citation>
    <scope>NUCLEOTIDE SEQUENCE</scope>
    <source>
        <strain evidence="16">NC_groundwater_1664_Pr3_B-0.1um_52_9</strain>
    </source>
</reference>
<feature type="non-terminal residue" evidence="16">
    <location>
        <position position="360"/>
    </location>
</feature>
<protein>
    <recommendedName>
        <fullName evidence="2">threonine--tRNA ligase</fullName>
        <ecNumber evidence="2">6.1.1.3</ecNumber>
    </recommendedName>
    <alternativeName>
        <fullName evidence="12">Threonyl-tRNA synthetase</fullName>
    </alternativeName>
</protein>
<comment type="similarity">
    <text evidence="1">Belongs to the class-II aminoacyl-tRNA synthetase family.</text>
</comment>
<keyword evidence="10" id="KW-0648">Protein biosynthesis</keyword>
<dbReference type="InterPro" id="IPR045864">
    <property type="entry name" value="aa-tRNA-synth_II/BPL/LPL"/>
</dbReference>
<dbReference type="Proteomes" id="UP000807825">
    <property type="component" value="Unassembled WGS sequence"/>
</dbReference>
<evidence type="ECO:0000313" key="17">
    <source>
        <dbReference type="Proteomes" id="UP000807825"/>
    </source>
</evidence>
<evidence type="ECO:0000256" key="7">
    <source>
        <dbReference type="ARBA" id="ARBA00022833"/>
    </source>
</evidence>
<dbReference type="InterPro" id="IPR018163">
    <property type="entry name" value="Thr/Ala-tRNA-synth_IIc_edit"/>
</dbReference>
<organism evidence="16 17">
    <name type="scientific">Desulfomonile tiedjei</name>
    <dbReference type="NCBI Taxonomy" id="2358"/>
    <lineage>
        <taxon>Bacteria</taxon>
        <taxon>Pseudomonadati</taxon>
        <taxon>Thermodesulfobacteriota</taxon>
        <taxon>Desulfomonilia</taxon>
        <taxon>Desulfomonilales</taxon>
        <taxon>Desulfomonilaceae</taxon>
        <taxon>Desulfomonile</taxon>
    </lineage>
</organism>
<dbReference type="EC" id="6.1.1.3" evidence="2"/>
<evidence type="ECO:0000256" key="6">
    <source>
        <dbReference type="ARBA" id="ARBA00022741"/>
    </source>
</evidence>
<dbReference type="InterPro" id="IPR012676">
    <property type="entry name" value="TGS-like"/>
</dbReference>
<keyword evidence="3" id="KW-0820">tRNA-binding</keyword>
<evidence type="ECO:0000256" key="11">
    <source>
        <dbReference type="ARBA" id="ARBA00023146"/>
    </source>
</evidence>
<keyword evidence="4 16" id="KW-0436">Ligase</keyword>
<dbReference type="PANTHER" id="PTHR11451">
    <property type="entry name" value="THREONINE-TRNA LIGASE"/>
    <property type="match status" value="1"/>
</dbReference>
<evidence type="ECO:0000256" key="8">
    <source>
        <dbReference type="ARBA" id="ARBA00022840"/>
    </source>
</evidence>
<dbReference type="Gene3D" id="3.10.20.30">
    <property type="match status" value="1"/>
</dbReference>
<dbReference type="Gene3D" id="3.30.980.10">
    <property type="entry name" value="Threonyl-trna Synthetase, Chain A, domain 2"/>
    <property type="match status" value="1"/>
</dbReference>
<evidence type="ECO:0000256" key="13">
    <source>
        <dbReference type="ARBA" id="ARBA00049515"/>
    </source>
</evidence>
<dbReference type="PANTHER" id="PTHR11451:SF44">
    <property type="entry name" value="THREONINE--TRNA LIGASE, CHLOROPLASTIC_MITOCHONDRIAL 2"/>
    <property type="match status" value="1"/>
</dbReference>
<dbReference type="InterPro" id="IPR006195">
    <property type="entry name" value="aa-tRNA-synth_II"/>
</dbReference>
<keyword evidence="9" id="KW-0694">RNA-binding</keyword>
<dbReference type="PROSITE" id="PS50862">
    <property type="entry name" value="AA_TRNA_LIGASE_II"/>
    <property type="match status" value="1"/>
</dbReference>
<dbReference type="FunFam" id="3.30.980.10:FF:000005">
    <property type="entry name" value="Threonyl-tRNA synthetase, mitochondrial"/>
    <property type="match status" value="1"/>
</dbReference>
<dbReference type="Pfam" id="PF07973">
    <property type="entry name" value="tRNA_SAD"/>
    <property type="match status" value="1"/>
</dbReference>
<dbReference type="CDD" id="cd01667">
    <property type="entry name" value="TGS_ThrRS"/>
    <property type="match status" value="1"/>
</dbReference>
<evidence type="ECO:0000256" key="5">
    <source>
        <dbReference type="ARBA" id="ARBA00022723"/>
    </source>
</evidence>
<keyword evidence="5" id="KW-0479">Metal-binding</keyword>
<dbReference type="PROSITE" id="PS51880">
    <property type="entry name" value="TGS"/>
    <property type="match status" value="1"/>
</dbReference>
<dbReference type="Gene3D" id="3.30.930.10">
    <property type="entry name" value="Bira Bifunctional Protein, Domain 2"/>
    <property type="match status" value="1"/>
</dbReference>
<comment type="caution">
    <text evidence="16">The sequence shown here is derived from an EMBL/GenBank/DDBJ whole genome shotgun (WGS) entry which is preliminary data.</text>
</comment>